<reference evidence="1 2" key="1">
    <citation type="submission" date="2016-08" db="EMBL/GenBank/DDBJ databases">
        <authorList>
            <person name="Seilhamer J.J."/>
        </authorList>
    </citation>
    <scope>NUCLEOTIDE SEQUENCE [LARGE SCALE GENOMIC DNA]</scope>
    <source>
        <strain evidence="1 2">VC14762</strain>
    </source>
</reference>
<comment type="caution">
    <text evidence="1">The sequence shown here is derived from an EMBL/GenBank/DDBJ whole genome shotgun (WGS) entry which is preliminary data.</text>
</comment>
<accession>A0A1V2VTM1</accession>
<organism evidence="1 2">
    <name type="scientific">Burkholderia cenocepacia</name>
    <dbReference type="NCBI Taxonomy" id="95486"/>
    <lineage>
        <taxon>Bacteria</taxon>
        <taxon>Pseudomonadati</taxon>
        <taxon>Pseudomonadota</taxon>
        <taxon>Betaproteobacteria</taxon>
        <taxon>Burkholderiales</taxon>
        <taxon>Burkholderiaceae</taxon>
        <taxon>Burkholderia</taxon>
        <taxon>Burkholderia cepacia complex</taxon>
    </lineage>
</organism>
<name>A0A1V2VTM1_9BURK</name>
<gene>
    <name evidence="1" type="ORF">A8E72_33975</name>
</gene>
<protein>
    <submittedName>
        <fullName evidence="1">Uncharacterized protein</fullName>
    </submittedName>
</protein>
<evidence type="ECO:0000313" key="2">
    <source>
        <dbReference type="Proteomes" id="UP000188543"/>
    </source>
</evidence>
<evidence type="ECO:0000313" key="1">
    <source>
        <dbReference type="EMBL" id="ONU76322.1"/>
    </source>
</evidence>
<dbReference type="AlphaFoldDB" id="A0A1V2VTM1"/>
<dbReference type="Proteomes" id="UP000188543">
    <property type="component" value="Unassembled WGS sequence"/>
</dbReference>
<sequence length="86" mass="9563">MKLAIIEVKWSPPIKWLDTVPGLKRDLGGFVYRIYDENMELKVCGSANKLNENETVLRACKIAKKDKGFTHYKLHGGSGGVAEITA</sequence>
<dbReference type="EMBL" id="MUTJ01000100">
    <property type="protein sequence ID" value="ONU76322.1"/>
    <property type="molecule type" value="Genomic_DNA"/>
</dbReference>
<proteinExistence type="predicted"/>
<dbReference type="RefSeq" id="WP_077176782.1">
    <property type="nucleotide sequence ID" value="NZ_MUTB01000172.1"/>
</dbReference>